<accession>A0ABX7K6V5</accession>
<dbReference type="InterPro" id="IPR007709">
    <property type="entry name" value="N-FG_amidohydro"/>
</dbReference>
<reference evidence="1 2" key="1">
    <citation type="submission" date="2020-09" db="EMBL/GenBank/DDBJ databases">
        <title>Complete genome sequence of altererythrobacter flavus SS-21NJ, isolated from Dongying oil sludge in Shandong province.</title>
        <authorList>
            <person name="Sun S."/>
            <person name="Zhang Z."/>
        </authorList>
    </citation>
    <scope>NUCLEOTIDE SEQUENCE [LARGE SCALE GENOMIC DNA]</scope>
    <source>
        <strain evidence="1 2">SS-21NJ</strain>
    </source>
</reference>
<keyword evidence="2" id="KW-1185">Reference proteome</keyword>
<dbReference type="PIRSF" id="PIRSF029730">
    <property type="entry name" value="UCP029730"/>
    <property type="match status" value="1"/>
</dbReference>
<protein>
    <submittedName>
        <fullName evidence="1">N-formylglutamate amidohydrolase</fullName>
    </submittedName>
</protein>
<dbReference type="Pfam" id="PF05013">
    <property type="entry name" value="FGase"/>
    <property type="match status" value="1"/>
</dbReference>
<evidence type="ECO:0000313" key="1">
    <source>
        <dbReference type="EMBL" id="QSB43971.1"/>
    </source>
</evidence>
<dbReference type="InterPro" id="IPR011227">
    <property type="entry name" value="UCP029730"/>
</dbReference>
<name>A0ABX7K6V5_9SPHN</name>
<sequence length="280" mass="30940">MFRSVSYLWRTQCGGRFPRPHTARLVADDWRFTSVNEWQPFRQLGLGDEPRKGGVVCVADHASNYVPDDLPLGIAPELLGDHIAVDIGVEGTAERLALRHHIPAHLACISRLVIDLHREEDHPGVVPTTSDGHLIPGNIGADLPLRIERFHRPYHAALADFIAATAPRLIISLHSFTPGLASKPEEQRPWEVGLLYNTDDRAARHAIRLFAEQGLTVGDNEPYSGKQLNATMNRHAESAGIPYLAIEVRNDQIRMEAGQARWATMIADIAGRVAVMMDAG</sequence>
<dbReference type="Gene3D" id="3.40.630.40">
    <property type="entry name" value="Zn-dependent exopeptidases"/>
    <property type="match status" value="1"/>
</dbReference>
<dbReference type="EMBL" id="CP061510">
    <property type="protein sequence ID" value="QSB43971.1"/>
    <property type="molecule type" value="Genomic_DNA"/>
</dbReference>
<dbReference type="Proteomes" id="UP000663637">
    <property type="component" value="Chromosome"/>
</dbReference>
<gene>
    <name evidence="1" type="ORF">IDJ81_11535</name>
</gene>
<organism evidence="1 2">
    <name type="scientific">Tsuneonella flava</name>
    <dbReference type="NCBI Taxonomy" id="2055955"/>
    <lineage>
        <taxon>Bacteria</taxon>
        <taxon>Pseudomonadati</taxon>
        <taxon>Pseudomonadota</taxon>
        <taxon>Alphaproteobacteria</taxon>
        <taxon>Sphingomonadales</taxon>
        <taxon>Erythrobacteraceae</taxon>
        <taxon>Tsuneonella</taxon>
    </lineage>
</organism>
<dbReference type="SUPFAM" id="SSF53187">
    <property type="entry name" value="Zn-dependent exopeptidases"/>
    <property type="match status" value="1"/>
</dbReference>
<evidence type="ECO:0000313" key="2">
    <source>
        <dbReference type="Proteomes" id="UP000663637"/>
    </source>
</evidence>
<proteinExistence type="predicted"/>